<dbReference type="EMBL" id="HBIB01003579">
    <property type="protein sequence ID" value="CAE0240095.1"/>
    <property type="molecule type" value="Transcribed_RNA"/>
</dbReference>
<evidence type="ECO:0000256" key="5">
    <source>
        <dbReference type="ARBA" id="ARBA00022737"/>
    </source>
</evidence>
<dbReference type="AlphaFoldDB" id="A0A7S3CXA9"/>
<dbReference type="GO" id="GO:0005930">
    <property type="term" value="C:axoneme"/>
    <property type="evidence" value="ECO:0007669"/>
    <property type="project" value="TreeGrafter"/>
</dbReference>
<comment type="subcellular location">
    <subcellularLocation>
        <location evidence="1">Cell projection</location>
        <location evidence="1">Cilium</location>
    </subcellularLocation>
    <subcellularLocation>
        <location evidence="2">Cytoplasm</location>
        <location evidence="2">Cytoskeleton</location>
    </subcellularLocation>
</comment>
<evidence type="ECO:0000256" key="1">
    <source>
        <dbReference type="ARBA" id="ARBA00004138"/>
    </source>
</evidence>
<sequence>MTDEEMKAVKEFDAKLKAFKEEKEKQRRTLESELKKHRAEITAICHGFDEALAKLFQLRLSCDYAINECHLWIVKLSQALMQRDIDEKKEGTLGRQLDIAQRQREEAKKALLDFTAEVDEAEQEYRHSVEEDKNMEKNFRKDFQEFEEHFDYLFRHFRRALKQQRSQLDVPRQESLNPFRVYDRDDKSERGGEASMEAELHCPEGLDPSVWERFLEVRTLKISSELRCHRQHAALVELNKFMSRLQKESDHYNQECDRLRNEIDAFNETRYNEDYNLDLLLKLKQGQLEVEQAAVVTDYSDSVLGHRSVLKEVNTRIHTLGGEKIKILKEIKDYRKGILRLDWETKKLFLEADDITFKTREFQLLRVTKNLQETLKGGYDKDRHAEKIKTLERQLEFNEQMHAKRLEEKRRNLEKLLRQIEDMADENDKLDEDLHDLDEAVEEREKLHEIQQAKSKNTVTTEAKKRMQRTVNRRKLLDIAKAQTLDIELLREELVRLRARTFPSFAQLQAQFFAPDDQHTLQ</sequence>
<keyword evidence="8" id="KW-0966">Cell projection</keyword>
<keyword evidence="4" id="KW-0853">WD repeat</keyword>
<dbReference type="Pfam" id="PF25828">
    <property type="entry name" value="CC_Cfap43"/>
    <property type="match status" value="1"/>
</dbReference>
<proteinExistence type="predicted"/>
<evidence type="ECO:0000256" key="6">
    <source>
        <dbReference type="ARBA" id="ARBA00023054"/>
    </source>
</evidence>
<feature type="coiled-coil region" evidence="9">
    <location>
        <begin position="381"/>
        <end position="447"/>
    </location>
</feature>
<evidence type="ECO:0000256" key="2">
    <source>
        <dbReference type="ARBA" id="ARBA00004245"/>
    </source>
</evidence>
<dbReference type="PANTHER" id="PTHR14885:SF1">
    <property type="entry name" value="CILIA- AND FLAGELLA-ASSOCIATED PROTEIN 43"/>
    <property type="match status" value="1"/>
</dbReference>
<keyword evidence="7" id="KW-0206">Cytoskeleton</keyword>
<feature type="coiled-coil region" evidence="9">
    <location>
        <begin position="242"/>
        <end position="269"/>
    </location>
</feature>
<evidence type="ECO:0000313" key="10">
    <source>
        <dbReference type="EMBL" id="CAE0240095.1"/>
    </source>
</evidence>
<protein>
    <submittedName>
        <fullName evidence="10">Uncharacterized protein</fullName>
    </submittedName>
</protein>
<feature type="coiled-coil region" evidence="9">
    <location>
        <begin position="9"/>
        <end position="40"/>
    </location>
</feature>
<dbReference type="PANTHER" id="PTHR14885">
    <property type="entry name" value="CILIA- AND FLAGELLA-ASSOCIATED PROTEIN 43-RELATED"/>
    <property type="match status" value="1"/>
</dbReference>
<reference evidence="10" key="1">
    <citation type="submission" date="2021-01" db="EMBL/GenBank/DDBJ databases">
        <authorList>
            <person name="Corre E."/>
            <person name="Pelletier E."/>
            <person name="Niang G."/>
            <person name="Scheremetjew M."/>
            <person name="Finn R."/>
            <person name="Kale V."/>
            <person name="Holt S."/>
            <person name="Cochrane G."/>
            <person name="Meng A."/>
            <person name="Brown T."/>
            <person name="Cohen L."/>
        </authorList>
    </citation>
    <scope>NUCLEOTIDE SEQUENCE</scope>
    <source>
        <strain evidence="10">NIES-2562</strain>
    </source>
</reference>
<organism evidence="10">
    <name type="scientific">Palpitomonas bilix</name>
    <dbReference type="NCBI Taxonomy" id="652834"/>
    <lineage>
        <taxon>Eukaryota</taxon>
        <taxon>Eukaryota incertae sedis</taxon>
    </lineage>
</organism>
<evidence type="ECO:0000256" key="7">
    <source>
        <dbReference type="ARBA" id="ARBA00023212"/>
    </source>
</evidence>
<keyword evidence="3" id="KW-0963">Cytoplasm</keyword>
<evidence type="ECO:0000256" key="9">
    <source>
        <dbReference type="SAM" id="Coils"/>
    </source>
</evidence>
<evidence type="ECO:0000256" key="3">
    <source>
        <dbReference type="ARBA" id="ARBA00022490"/>
    </source>
</evidence>
<keyword evidence="6 9" id="KW-0175">Coiled coil</keyword>
<name>A0A7S3CXA9_9EUKA</name>
<evidence type="ECO:0000256" key="4">
    <source>
        <dbReference type="ARBA" id="ARBA00022574"/>
    </source>
</evidence>
<keyword evidence="5" id="KW-0677">Repeat</keyword>
<accession>A0A7S3CXA9</accession>
<evidence type="ECO:0000256" key="8">
    <source>
        <dbReference type="ARBA" id="ARBA00023273"/>
    </source>
</evidence>
<gene>
    <name evidence="10" type="ORF">PBIL07802_LOCUS2248</name>
</gene>
<feature type="coiled-coil region" evidence="9">
    <location>
        <begin position="97"/>
        <end position="138"/>
    </location>
</feature>
<dbReference type="GO" id="GO:0060271">
    <property type="term" value="P:cilium assembly"/>
    <property type="evidence" value="ECO:0007669"/>
    <property type="project" value="TreeGrafter"/>
</dbReference>